<dbReference type="AlphaFoldDB" id="A0A532V2V1"/>
<keyword evidence="3" id="KW-0574">Periplasm</keyword>
<comment type="caution">
    <text evidence="7">The sequence shown here is derived from an EMBL/GenBank/DDBJ whole genome shotgun (WGS) entry which is preliminary data.</text>
</comment>
<evidence type="ECO:0000259" key="6">
    <source>
        <dbReference type="Pfam" id="PF16889"/>
    </source>
</evidence>
<proteinExistence type="predicted"/>
<evidence type="ECO:0000256" key="4">
    <source>
        <dbReference type="ARBA" id="ARBA00023239"/>
    </source>
</evidence>
<protein>
    <submittedName>
        <fullName evidence="7">Uncharacterized protein</fullName>
    </submittedName>
</protein>
<keyword evidence="4" id="KW-0456">Lyase</keyword>
<dbReference type="GO" id="GO:0016829">
    <property type="term" value="F:lyase activity"/>
    <property type="evidence" value="ECO:0007669"/>
    <property type="project" value="UniProtKB-KW"/>
</dbReference>
<evidence type="ECO:0000313" key="7">
    <source>
        <dbReference type="EMBL" id="TKJ41550.1"/>
    </source>
</evidence>
<dbReference type="InterPro" id="IPR012480">
    <property type="entry name" value="Hepar_II_III_C"/>
</dbReference>
<evidence type="ECO:0000256" key="1">
    <source>
        <dbReference type="ARBA" id="ARBA00004418"/>
    </source>
</evidence>
<feature type="domain" description="Heparinase II/III-like C-terminal" evidence="5">
    <location>
        <begin position="383"/>
        <end position="576"/>
    </location>
</feature>
<dbReference type="GO" id="GO:0042597">
    <property type="term" value="C:periplasmic space"/>
    <property type="evidence" value="ECO:0007669"/>
    <property type="project" value="UniProtKB-SubCell"/>
</dbReference>
<dbReference type="Pfam" id="PF07940">
    <property type="entry name" value="Hepar_II_III_C"/>
    <property type="match status" value="1"/>
</dbReference>
<keyword evidence="2" id="KW-0732">Signal</keyword>
<dbReference type="PANTHER" id="PTHR39210:SF1">
    <property type="entry name" value="HEPARIN-SULFATE LYASE"/>
    <property type="match status" value="1"/>
</dbReference>
<dbReference type="EMBL" id="NJBN01000002">
    <property type="protein sequence ID" value="TKJ41550.1"/>
    <property type="molecule type" value="Genomic_DNA"/>
</dbReference>
<evidence type="ECO:0000259" key="5">
    <source>
        <dbReference type="Pfam" id="PF07940"/>
    </source>
</evidence>
<dbReference type="Proteomes" id="UP000319619">
    <property type="component" value="Unassembled WGS sequence"/>
</dbReference>
<feature type="domain" description="Heparin-sulfate lyase N-terminal" evidence="6">
    <location>
        <begin position="124"/>
        <end position="329"/>
    </location>
</feature>
<reference evidence="7 8" key="1">
    <citation type="submission" date="2017-06" db="EMBL/GenBank/DDBJ databases">
        <title>Novel microbial phyla capable of carbon fixation and sulfur reduction in deep-sea sediments.</title>
        <authorList>
            <person name="Huang J."/>
            <person name="Baker B."/>
            <person name="Wang Y."/>
        </authorList>
    </citation>
    <scope>NUCLEOTIDE SEQUENCE [LARGE SCALE GENOMIC DNA]</scope>
    <source>
        <strain evidence="7">B3_LCP</strain>
    </source>
</reference>
<evidence type="ECO:0000256" key="2">
    <source>
        <dbReference type="ARBA" id="ARBA00022729"/>
    </source>
</evidence>
<dbReference type="Gene3D" id="1.50.10.100">
    <property type="entry name" value="Chondroitin AC/alginate lyase"/>
    <property type="match status" value="1"/>
</dbReference>
<accession>A0A532V2V1</accession>
<evidence type="ECO:0000313" key="8">
    <source>
        <dbReference type="Proteomes" id="UP000319619"/>
    </source>
</evidence>
<dbReference type="Gene3D" id="2.70.98.70">
    <property type="match status" value="1"/>
</dbReference>
<dbReference type="InterPro" id="IPR008929">
    <property type="entry name" value="Chondroitin_lyas"/>
</dbReference>
<dbReference type="SUPFAM" id="SSF48230">
    <property type="entry name" value="Chondroitin AC/alginate lyase"/>
    <property type="match status" value="1"/>
</dbReference>
<dbReference type="PANTHER" id="PTHR39210">
    <property type="entry name" value="HEPARIN-SULFATE LYASE"/>
    <property type="match status" value="1"/>
</dbReference>
<organism evidence="7 8">
    <name type="scientific">candidate division LCP-89 bacterium B3_LCP</name>
    <dbReference type="NCBI Taxonomy" id="2012998"/>
    <lineage>
        <taxon>Bacteria</taxon>
        <taxon>Pseudomonadati</taxon>
        <taxon>Bacteria division LCP-89</taxon>
    </lineage>
</organism>
<sequence>MSYIYGADALPFLITGKTPVQISAAIMGKMRIFIRRFVLNLKRSLKATSERNWIENTRAVGFIYDVKEAERILKKYPAVHDSIMREAEKAISGYTDIPGFGERSIQFNGSADIWCEEPYAHRMLCRLDFLRPLVRAHILSPGRSDYASSIERLLIDWNNIHLTHRHWDSVDEAIRILILLETVSLVGNDLSNEAFLAGIKSIVRAAWSVEKNRTRTGNHLIYEGLALYFAGNCLHNYFRSSHWRKLGSEILEETMRLQVLNDGMNAELCTSYHLITGTNFIKAWVLAQKRDGSFSKEHIDRLRKMALQASRLQATDGGFFSLGDSDRMAGSSREENEARAFAQLGTFLQSPDDSQKPHDLEYEFLLADCDVSSLIDDKIADESASSEAGGYHIFSAQDGSKLIFDAGPFGLSGASHHGHADSLSFAVHLPDCRFLVDPGAFSYVDYRARSYARSTSAHNTVRIDGQNSSEVSGGFTFGRGADAELIEKKDLSFGVILTAEHDGYTRLSNPVIHRRSLIWLYEMPLCFIVIDHFEGTGKHLADLNFHGEIGWKVIAESNERIIWQFEDKSIIQSAHSNCPVQLDVLQGVKEPEWQGWVSPVLGQYKPAPVLVQKLEFKQPIDIVNIFCRVDQGDPELQIVQKDQHIELEGRFAVRWKWAGERLEVEMD</sequence>
<name>A0A532V2V1_UNCL8</name>
<evidence type="ECO:0000256" key="3">
    <source>
        <dbReference type="ARBA" id="ARBA00022764"/>
    </source>
</evidence>
<dbReference type="InterPro" id="IPR031680">
    <property type="entry name" value="Hepar_II_III_N"/>
</dbReference>
<comment type="subcellular location">
    <subcellularLocation>
        <location evidence="1">Periplasm</location>
    </subcellularLocation>
</comment>
<dbReference type="Pfam" id="PF16889">
    <property type="entry name" value="Hepar_II_III_N"/>
    <property type="match status" value="1"/>
</dbReference>
<gene>
    <name evidence="7" type="ORF">CEE37_03015</name>
</gene>